<dbReference type="PANTHER" id="PTHR44591:SF3">
    <property type="entry name" value="RESPONSE REGULATORY DOMAIN-CONTAINING PROTEIN"/>
    <property type="match status" value="1"/>
</dbReference>
<dbReference type="GO" id="GO:0003677">
    <property type="term" value="F:DNA binding"/>
    <property type="evidence" value="ECO:0007669"/>
    <property type="project" value="UniProtKB-KW"/>
</dbReference>
<keyword evidence="5" id="KW-0804">Transcription</keyword>
<dbReference type="Pfam" id="PF00072">
    <property type="entry name" value="Response_reg"/>
    <property type="match status" value="1"/>
</dbReference>
<comment type="caution">
    <text evidence="8">The sequence shown here is derived from an EMBL/GenBank/DDBJ whole genome shotgun (WGS) entry which is preliminary data.</text>
</comment>
<keyword evidence="1 6" id="KW-0597">Phosphoprotein</keyword>
<dbReference type="Gene3D" id="3.40.50.2300">
    <property type="match status" value="1"/>
</dbReference>
<dbReference type="PROSITE" id="PS50110">
    <property type="entry name" value="RESPONSE_REGULATORY"/>
    <property type="match status" value="1"/>
</dbReference>
<keyword evidence="4" id="KW-0238">DNA-binding</keyword>
<dbReference type="InterPro" id="IPR001789">
    <property type="entry name" value="Sig_transdc_resp-reg_receiver"/>
</dbReference>
<gene>
    <name evidence="8" type="ORF">H8E23_15555</name>
</gene>
<feature type="modified residue" description="4-aspartylphosphate" evidence="6">
    <location>
        <position position="52"/>
    </location>
</feature>
<reference evidence="8 9" key="1">
    <citation type="submission" date="2020-08" db="EMBL/GenBank/DDBJ databases">
        <title>Bridging the membrane lipid divide: bacteria of the FCB group superphylum have the potential to synthesize archaeal ether lipids.</title>
        <authorList>
            <person name="Villanueva L."/>
            <person name="Von Meijenfeldt F.A.B."/>
            <person name="Westbye A.B."/>
            <person name="Yadav S."/>
            <person name="Hopmans E.C."/>
            <person name="Dutilh B.E."/>
            <person name="Sinninghe Damste J.S."/>
        </authorList>
    </citation>
    <scope>NUCLEOTIDE SEQUENCE [LARGE SCALE GENOMIC DNA]</scope>
    <source>
        <strain evidence="8">NIOZ-UU30</strain>
    </source>
</reference>
<dbReference type="FunFam" id="3.40.50.2300:FF:000001">
    <property type="entry name" value="DNA-binding response regulator PhoB"/>
    <property type="match status" value="1"/>
</dbReference>
<evidence type="ECO:0000256" key="6">
    <source>
        <dbReference type="PROSITE-ProRule" id="PRU00169"/>
    </source>
</evidence>
<evidence type="ECO:0000256" key="4">
    <source>
        <dbReference type="ARBA" id="ARBA00023125"/>
    </source>
</evidence>
<dbReference type="GO" id="GO:0000160">
    <property type="term" value="P:phosphorelay signal transduction system"/>
    <property type="evidence" value="ECO:0007669"/>
    <property type="project" value="UniProtKB-KW"/>
</dbReference>
<evidence type="ECO:0000256" key="2">
    <source>
        <dbReference type="ARBA" id="ARBA00023012"/>
    </source>
</evidence>
<evidence type="ECO:0000256" key="5">
    <source>
        <dbReference type="ARBA" id="ARBA00023163"/>
    </source>
</evidence>
<dbReference type="SMART" id="SM00448">
    <property type="entry name" value="REC"/>
    <property type="match status" value="1"/>
</dbReference>
<dbReference type="InterPro" id="IPR050595">
    <property type="entry name" value="Bact_response_regulator"/>
</dbReference>
<dbReference type="InterPro" id="IPR011006">
    <property type="entry name" value="CheY-like_superfamily"/>
</dbReference>
<accession>A0A8J6NU92</accession>
<organism evidence="8 9">
    <name type="scientific">Candidatus Desulfatibia profunda</name>
    <dbReference type="NCBI Taxonomy" id="2841695"/>
    <lineage>
        <taxon>Bacteria</taxon>
        <taxon>Pseudomonadati</taxon>
        <taxon>Thermodesulfobacteriota</taxon>
        <taxon>Desulfobacteria</taxon>
        <taxon>Desulfobacterales</taxon>
        <taxon>Desulfobacterales incertae sedis</taxon>
        <taxon>Candidatus Desulfatibia</taxon>
    </lineage>
</organism>
<dbReference type="SUPFAM" id="SSF52172">
    <property type="entry name" value="CheY-like"/>
    <property type="match status" value="1"/>
</dbReference>
<dbReference type="Proteomes" id="UP000603434">
    <property type="component" value="Unassembled WGS sequence"/>
</dbReference>
<name>A0A8J6NU92_9BACT</name>
<evidence type="ECO:0000259" key="7">
    <source>
        <dbReference type="PROSITE" id="PS50110"/>
    </source>
</evidence>
<dbReference type="AlphaFoldDB" id="A0A8J6NU92"/>
<evidence type="ECO:0000313" key="9">
    <source>
        <dbReference type="Proteomes" id="UP000603434"/>
    </source>
</evidence>
<protein>
    <submittedName>
        <fullName evidence="8">Response regulator</fullName>
    </submittedName>
</protein>
<dbReference type="EMBL" id="JACNJH010000220">
    <property type="protein sequence ID" value="MBC8362800.1"/>
    <property type="molecule type" value="Genomic_DNA"/>
</dbReference>
<evidence type="ECO:0000313" key="8">
    <source>
        <dbReference type="EMBL" id="MBC8362800.1"/>
    </source>
</evidence>
<keyword evidence="3" id="KW-0805">Transcription regulation</keyword>
<dbReference type="PANTHER" id="PTHR44591">
    <property type="entry name" value="STRESS RESPONSE REGULATOR PROTEIN 1"/>
    <property type="match status" value="1"/>
</dbReference>
<sequence>MKKILIVDDRSEVRELVEVTLEVENYQILQADSAEKALEIARREKPDLILMDIMMPGGMDGLEATRILKEDPENKNCPVIMLTAKGQEYDRTEGKKAGADGYFIKPFSPLDLLRKVEEILGE</sequence>
<proteinExistence type="predicted"/>
<evidence type="ECO:0000256" key="3">
    <source>
        <dbReference type="ARBA" id="ARBA00023015"/>
    </source>
</evidence>
<keyword evidence="2" id="KW-0902">Two-component regulatory system</keyword>
<evidence type="ECO:0000256" key="1">
    <source>
        <dbReference type="ARBA" id="ARBA00022553"/>
    </source>
</evidence>
<feature type="domain" description="Response regulatory" evidence="7">
    <location>
        <begin position="3"/>
        <end position="120"/>
    </location>
</feature>